<evidence type="ECO:0000313" key="2">
    <source>
        <dbReference type="Proteomes" id="UP000887458"/>
    </source>
</evidence>
<accession>A0ABQ8JWP1</accession>
<evidence type="ECO:0000313" key="1">
    <source>
        <dbReference type="EMBL" id="KAH9426900.1"/>
    </source>
</evidence>
<dbReference type="Proteomes" id="UP000887458">
    <property type="component" value="Unassembled WGS sequence"/>
</dbReference>
<name>A0ABQ8JWP1_DERPT</name>
<dbReference type="EMBL" id="NJHN03000008">
    <property type="protein sequence ID" value="KAH9426900.1"/>
    <property type="molecule type" value="Genomic_DNA"/>
</dbReference>
<proteinExistence type="predicted"/>
<reference evidence="1 2" key="1">
    <citation type="journal article" date="2018" name="J. Allergy Clin. Immunol.">
        <title>High-quality assembly of Dermatophagoides pteronyssinus genome and transcriptome reveals a wide range of novel allergens.</title>
        <authorList>
            <person name="Liu X.Y."/>
            <person name="Yang K.Y."/>
            <person name="Wang M.Q."/>
            <person name="Kwok J.S."/>
            <person name="Zeng X."/>
            <person name="Yang Z."/>
            <person name="Xiao X.J."/>
            <person name="Lau C.P."/>
            <person name="Li Y."/>
            <person name="Huang Z.M."/>
            <person name="Ba J.G."/>
            <person name="Yim A.K."/>
            <person name="Ouyang C.Y."/>
            <person name="Ngai S.M."/>
            <person name="Chan T.F."/>
            <person name="Leung E.L."/>
            <person name="Liu L."/>
            <person name="Liu Z.G."/>
            <person name="Tsui S.K."/>
        </authorList>
    </citation>
    <scope>NUCLEOTIDE SEQUENCE [LARGE SCALE GENOMIC DNA]</scope>
    <source>
        <strain evidence="1">Derp</strain>
    </source>
</reference>
<gene>
    <name evidence="1" type="ORF">DERP_003002</name>
</gene>
<reference evidence="1 2" key="2">
    <citation type="journal article" date="2022" name="Mol. Biol. Evol.">
        <title>Comparative Genomics Reveals Insights into the Divergent Evolution of Astigmatic Mites and Household Pest Adaptations.</title>
        <authorList>
            <person name="Xiong Q."/>
            <person name="Wan A.T."/>
            <person name="Liu X."/>
            <person name="Fung C.S."/>
            <person name="Xiao X."/>
            <person name="Malainual N."/>
            <person name="Hou J."/>
            <person name="Wang L."/>
            <person name="Wang M."/>
            <person name="Yang K.Y."/>
            <person name="Cui Y."/>
            <person name="Leung E.L."/>
            <person name="Nong W."/>
            <person name="Shin S.K."/>
            <person name="Au S.W."/>
            <person name="Jeong K.Y."/>
            <person name="Chew F.T."/>
            <person name="Hui J.H."/>
            <person name="Leung T.F."/>
            <person name="Tungtrongchitr A."/>
            <person name="Zhong N."/>
            <person name="Liu Z."/>
            <person name="Tsui S.K."/>
        </authorList>
    </citation>
    <scope>NUCLEOTIDE SEQUENCE [LARGE SCALE GENOMIC DNA]</scope>
    <source>
        <strain evidence="1">Derp</strain>
    </source>
</reference>
<keyword evidence="2" id="KW-1185">Reference proteome</keyword>
<comment type="caution">
    <text evidence="1">The sequence shown here is derived from an EMBL/GenBank/DDBJ whole genome shotgun (WGS) entry which is preliminary data.</text>
</comment>
<protein>
    <submittedName>
        <fullName evidence="1">Uncharacterized protein</fullName>
    </submittedName>
</protein>
<organism evidence="1 2">
    <name type="scientific">Dermatophagoides pteronyssinus</name>
    <name type="common">European house dust mite</name>
    <dbReference type="NCBI Taxonomy" id="6956"/>
    <lineage>
        <taxon>Eukaryota</taxon>
        <taxon>Metazoa</taxon>
        <taxon>Ecdysozoa</taxon>
        <taxon>Arthropoda</taxon>
        <taxon>Chelicerata</taxon>
        <taxon>Arachnida</taxon>
        <taxon>Acari</taxon>
        <taxon>Acariformes</taxon>
        <taxon>Sarcoptiformes</taxon>
        <taxon>Astigmata</taxon>
        <taxon>Psoroptidia</taxon>
        <taxon>Analgoidea</taxon>
        <taxon>Pyroglyphidae</taxon>
        <taxon>Dermatophagoidinae</taxon>
        <taxon>Dermatophagoides</taxon>
    </lineage>
</organism>
<sequence>MKARMEESYRCRLVLQSSSFCSRHQIDVYVVAYESPCQQSFLTILSYIWFENDEKFAMNSIEI</sequence>